<reference evidence="5" key="1">
    <citation type="submission" date="2025-08" db="UniProtKB">
        <authorList>
            <consortium name="Ensembl"/>
        </authorList>
    </citation>
    <scope>IDENTIFICATION</scope>
</reference>
<dbReference type="STRING" id="48699.ENSPLAP00000024798"/>
<evidence type="ECO:0000256" key="1">
    <source>
        <dbReference type="ARBA" id="ARBA00022679"/>
    </source>
</evidence>
<feature type="domain" description="HECT" evidence="4">
    <location>
        <begin position="86"/>
        <end position="147"/>
    </location>
</feature>
<keyword evidence="2 3" id="KW-0833">Ubl conjugation pathway</keyword>
<keyword evidence="1" id="KW-0808">Transferase</keyword>
<dbReference type="SUPFAM" id="SSF56204">
    <property type="entry name" value="Hect, E3 ligase catalytic domain"/>
    <property type="match status" value="1"/>
</dbReference>
<evidence type="ECO:0000259" key="4">
    <source>
        <dbReference type="PROSITE" id="PS50237"/>
    </source>
</evidence>
<evidence type="ECO:0000313" key="6">
    <source>
        <dbReference type="Proteomes" id="UP000261500"/>
    </source>
</evidence>
<reference evidence="5" key="2">
    <citation type="submission" date="2025-09" db="UniProtKB">
        <authorList>
            <consortium name="Ensembl"/>
        </authorList>
    </citation>
    <scope>IDENTIFICATION</scope>
</reference>
<dbReference type="InterPro" id="IPR000569">
    <property type="entry name" value="HECT_dom"/>
</dbReference>
<dbReference type="Gene3D" id="3.30.2410.10">
    <property type="entry name" value="Hect, E3 ligase catalytic domain"/>
    <property type="match status" value="1"/>
</dbReference>
<dbReference type="AlphaFoldDB" id="A0A3B3VIE7"/>
<feature type="active site" description="Glycyl thioester intermediate" evidence="3">
    <location>
        <position position="128"/>
    </location>
</feature>
<evidence type="ECO:0000256" key="3">
    <source>
        <dbReference type="PROSITE-ProRule" id="PRU00104"/>
    </source>
</evidence>
<sequence>MNKYCIDLILYSTMRLKRIKCISVKELINATEPLVKNKHLLVQNILMFQVEWTGNSWGTGSEERTVTFWRDYLQDVEEGGPSKLGKILAFATGATIIPPAGFSPQPSIEFLHEQSIHPSRQLPMANTCIHPLKLPMLETYDHFKESMDFGGHCYGHQ</sequence>
<dbReference type="PROSITE" id="PS50237">
    <property type="entry name" value="HECT"/>
    <property type="match status" value="1"/>
</dbReference>
<evidence type="ECO:0000313" key="5">
    <source>
        <dbReference type="Ensembl" id="ENSPLAP00000024798.1"/>
    </source>
</evidence>
<name>A0A3B3VIE7_9TELE</name>
<keyword evidence="6" id="KW-1185">Reference proteome</keyword>
<evidence type="ECO:0000256" key="2">
    <source>
        <dbReference type="ARBA" id="ARBA00022786"/>
    </source>
</evidence>
<dbReference type="GO" id="GO:0004842">
    <property type="term" value="F:ubiquitin-protein transferase activity"/>
    <property type="evidence" value="ECO:0007669"/>
    <property type="project" value="InterPro"/>
</dbReference>
<organism evidence="5 6">
    <name type="scientific">Poecilia latipinna</name>
    <name type="common">sailfin molly</name>
    <dbReference type="NCBI Taxonomy" id="48699"/>
    <lineage>
        <taxon>Eukaryota</taxon>
        <taxon>Metazoa</taxon>
        <taxon>Chordata</taxon>
        <taxon>Craniata</taxon>
        <taxon>Vertebrata</taxon>
        <taxon>Euteleostomi</taxon>
        <taxon>Actinopterygii</taxon>
        <taxon>Neopterygii</taxon>
        <taxon>Teleostei</taxon>
        <taxon>Neoteleostei</taxon>
        <taxon>Acanthomorphata</taxon>
        <taxon>Ovalentaria</taxon>
        <taxon>Atherinomorphae</taxon>
        <taxon>Cyprinodontiformes</taxon>
        <taxon>Poeciliidae</taxon>
        <taxon>Poeciliinae</taxon>
        <taxon>Poecilia</taxon>
    </lineage>
</organism>
<protein>
    <recommendedName>
        <fullName evidence="4">HECT domain-containing protein</fullName>
    </recommendedName>
</protein>
<proteinExistence type="predicted"/>
<dbReference type="Pfam" id="PF00632">
    <property type="entry name" value="HECT"/>
    <property type="match status" value="1"/>
</dbReference>
<dbReference type="Ensembl" id="ENSPLAT00000002483.1">
    <property type="protein sequence ID" value="ENSPLAP00000024798.1"/>
    <property type="gene ID" value="ENSPLAG00000011298.1"/>
</dbReference>
<dbReference type="GeneTree" id="ENSGT00950000182865"/>
<accession>A0A3B3VIE7</accession>
<dbReference type="InterPro" id="IPR035983">
    <property type="entry name" value="Hect_E3_ubiquitin_ligase"/>
</dbReference>
<dbReference type="Proteomes" id="UP000261500">
    <property type="component" value="Unplaced"/>
</dbReference>